<feature type="region of interest" description="Disordered" evidence="1">
    <location>
        <begin position="1"/>
        <end position="42"/>
    </location>
</feature>
<feature type="compositionally biased region" description="Polar residues" evidence="1">
    <location>
        <begin position="24"/>
        <end position="39"/>
    </location>
</feature>
<accession>A0A4D6NRF9</accession>
<dbReference type="AlphaFoldDB" id="A0A4D6NRF9"/>
<dbReference type="Proteomes" id="UP000501690">
    <property type="component" value="Linkage Group LG11"/>
</dbReference>
<keyword evidence="3" id="KW-1185">Reference proteome</keyword>
<proteinExistence type="predicted"/>
<reference evidence="2 3" key="1">
    <citation type="submission" date="2019-04" db="EMBL/GenBank/DDBJ databases">
        <title>An improved genome assembly and genetic linkage map for asparagus bean, Vigna unguiculata ssp. sesquipedialis.</title>
        <authorList>
            <person name="Xia Q."/>
            <person name="Zhang R."/>
            <person name="Dong Y."/>
        </authorList>
    </citation>
    <scope>NUCLEOTIDE SEQUENCE [LARGE SCALE GENOMIC DNA]</scope>
    <source>
        <tissue evidence="2">Leaf</tissue>
    </source>
</reference>
<evidence type="ECO:0000313" key="2">
    <source>
        <dbReference type="EMBL" id="QCE15079.1"/>
    </source>
</evidence>
<organism evidence="2 3">
    <name type="scientific">Vigna unguiculata</name>
    <name type="common">Cowpea</name>
    <dbReference type="NCBI Taxonomy" id="3917"/>
    <lineage>
        <taxon>Eukaryota</taxon>
        <taxon>Viridiplantae</taxon>
        <taxon>Streptophyta</taxon>
        <taxon>Embryophyta</taxon>
        <taxon>Tracheophyta</taxon>
        <taxon>Spermatophyta</taxon>
        <taxon>Magnoliopsida</taxon>
        <taxon>eudicotyledons</taxon>
        <taxon>Gunneridae</taxon>
        <taxon>Pentapetalae</taxon>
        <taxon>rosids</taxon>
        <taxon>fabids</taxon>
        <taxon>Fabales</taxon>
        <taxon>Fabaceae</taxon>
        <taxon>Papilionoideae</taxon>
        <taxon>50 kb inversion clade</taxon>
        <taxon>NPAAA clade</taxon>
        <taxon>indigoferoid/millettioid clade</taxon>
        <taxon>Phaseoleae</taxon>
        <taxon>Vigna</taxon>
    </lineage>
</organism>
<name>A0A4D6NRF9_VIGUN</name>
<sequence>MKTMVDGNGKNLVRDGGTSRESVENSMMARSSLAQTPNAVSPELQCKQHIQLDRDSSLRRDHLSPKHPIQSRLSYNVSNTSNMIATSRLGETVSSERDPGSLKPTKLLTWTRFRTQNNPGFLATSLRRVSLA</sequence>
<protein>
    <submittedName>
        <fullName evidence="2">Uncharacterized protein</fullName>
    </submittedName>
</protein>
<dbReference type="EMBL" id="CP039355">
    <property type="protein sequence ID" value="QCE15079.1"/>
    <property type="molecule type" value="Genomic_DNA"/>
</dbReference>
<evidence type="ECO:0000256" key="1">
    <source>
        <dbReference type="SAM" id="MobiDB-lite"/>
    </source>
</evidence>
<gene>
    <name evidence="2" type="ORF">DEO72_LG11g2087</name>
</gene>
<evidence type="ECO:0000313" key="3">
    <source>
        <dbReference type="Proteomes" id="UP000501690"/>
    </source>
</evidence>